<organism evidence="2 3">
    <name type="scientific">Pontibacter aydingkolensis</name>
    <dbReference type="NCBI Taxonomy" id="1911536"/>
    <lineage>
        <taxon>Bacteria</taxon>
        <taxon>Pseudomonadati</taxon>
        <taxon>Bacteroidota</taxon>
        <taxon>Cytophagia</taxon>
        <taxon>Cytophagales</taxon>
        <taxon>Hymenobacteraceae</taxon>
        <taxon>Pontibacter</taxon>
    </lineage>
</organism>
<protein>
    <submittedName>
        <fullName evidence="2">T9SS type A sorting domain-containing protein</fullName>
    </submittedName>
</protein>
<comment type="caution">
    <text evidence="2">The sequence shown here is derived from an EMBL/GenBank/DDBJ whole genome shotgun (WGS) entry which is preliminary data.</text>
</comment>
<dbReference type="Gene3D" id="2.60.40.10">
    <property type="entry name" value="Immunoglobulins"/>
    <property type="match status" value="1"/>
</dbReference>
<dbReference type="InterPro" id="IPR026444">
    <property type="entry name" value="Secre_tail"/>
</dbReference>
<keyword evidence="3" id="KW-1185">Reference proteome</keyword>
<reference evidence="2 3" key="1">
    <citation type="journal article" date="2016" name="Int. J. Syst. Evol. Microbiol.">
        <title>Pontibacter aydingkolensis sp. nov., isolated from soil of a salt lake.</title>
        <authorList>
            <person name="Osman G."/>
            <person name="Zhang T."/>
            <person name="Lou K."/>
            <person name="Gao Y."/>
            <person name="Chang W."/>
            <person name="Lin Q."/>
            <person name="Yang H.M."/>
            <person name="Huo X.D."/>
            <person name="Wang N."/>
        </authorList>
    </citation>
    <scope>NUCLEOTIDE SEQUENCE [LARGE SCALE GENOMIC DNA]</scope>
    <source>
        <strain evidence="2 3">KACC 19255</strain>
    </source>
</reference>
<name>A0ABS7CY84_9BACT</name>
<dbReference type="Proteomes" id="UP000813018">
    <property type="component" value="Unassembled WGS sequence"/>
</dbReference>
<sequence length="432" mass="47543">MKYKFTLLKNIVGSIILLGLFSGSTVLAQVSMGKYNTYYSQNFDGLPNQTNGTWVSGTEYFTGWRLHRTKPDNTSLVVNTGSNNAGNLYSYGSSGSTDRALGALGSATAGEFAYGLLLQNNTGTNIMSLDVNYVGEQWRSANSTTGIHKITFWYAISSNKDGFNLWPSGDASWTQVNELTFFSPVYHTAGMALNGNAAENRRMLFHTLAVNIPAGHYIMLRWKDADEPEADHGLAIDDFSLTWRAEADSGPSIMPVELKNFKAKLISNEVELNWETASEENNDHFVVERSSDGHLFEGIGLVNGAGTSNQVTSYTFTDEHPLNGTSYYRLRQVDTDGSHTYSHTISVQKTLSKSEVQVYPTVTAHTLSIFTPASQKYNYATVVDVMGKQVLQLPLSIAKEQSINVSSLSSGTYVLVLQDAKGNRTTKRFKKV</sequence>
<evidence type="ECO:0000313" key="3">
    <source>
        <dbReference type="Proteomes" id="UP000813018"/>
    </source>
</evidence>
<proteinExistence type="predicted"/>
<evidence type="ECO:0000259" key="1">
    <source>
        <dbReference type="Pfam" id="PF18962"/>
    </source>
</evidence>
<dbReference type="RefSeq" id="WP_219878647.1">
    <property type="nucleotide sequence ID" value="NZ_JAHYXK010000019.1"/>
</dbReference>
<gene>
    <name evidence="2" type="ORF">K0O23_17000</name>
</gene>
<accession>A0ABS7CY84</accession>
<dbReference type="Pfam" id="PF18962">
    <property type="entry name" value="Por_Secre_tail"/>
    <property type="match status" value="1"/>
</dbReference>
<dbReference type="NCBIfam" id="TIGR04183">
    <property type="entry name" value="Por_Secre_tail"/>
    <property type="match status" value="1"/>
</dbReference>
<evidence type="ECO:0000313" key="2">
    <source>
        <dbReference type="EMBL" id="MBW7468775.1"/>
    </source>
</evidence>
<dbReference type="InterPro" id="IPR013783">
    <property type="entry name" value="Ig-like_fold"/>
</dbReference>
<dbReference type="EMBL" id="JAHYXK010000019">
    <property type="protein sequence ID" value="MBW7468775.1"/>
    <property type="molecule type" value="Genomic_DNA"/>
</dbReference>
<feature type="domain" description="Secretion system C-terminal sorting" evidence="1">
    <location>
        <begin position="358"/>
        <end position="427"/>
    </location>
</feature>